<dbReference type="EMBL" id="BOMV01000100">
    <property type="protein sequence ID" value="GIF01261.1"/>
    <property type="molecule type" value="Genomic_DNA"/>
</dbReference>
<keyword evidence="3" id="KW-1185">Reference proteome</keyword>
<evidence type="ECO:0000256" key="1">
    <source>
        <dbReference type="SAM" id="Phobius"/>
    </source>
</evidence>
<dbReference type="RefSeq" id="WP_203789864.1">
    <property type="nucleotide sequence ID" value="NZ_BOMV01000100.1"/>
</dbReference>
<evidence type="ECO:0000313" key="3">
    <source>
        <dbReference type="Proteomes" id="UP000636960"/>
    </source>
</evidence>
<evidence type="ECO:0000313" key="2">
    <source>
        <dbReference type="EMBL" id="GIF01261.1"/>
    </source>
</evidence>
<protein>
    <recommendedName>
        <fullName evidence="4">Methionine/alanine importer small subunit</fullName>
    </recommendedName>
</protein>
<reference evidence="2" key="1">
    <citation type="submission" date="2021-01" db="EMBL/GenBank/DDBJ databases">
        <title>Whole genome shotgun sequence of Actinoplanes rishiriensis NBRC 108556.</title>
        <authorList>
            <person name="Komaki H."/>
            <person name="Tamura T."/>
        </authorList>
    </citation>
    <scope>NUCLEOTIDE SEQUENCE</scope>
    <source>
        <strain evidence="2">NBRC 108556</strain>
    </source>
</reference>
<accession>A0A919K9E9</accession>
<dbReference type="AlphaFoldDB" id="A0A919K9E9"/>
<sequence length="43" mass="4348">MNTGAVIMLVIGALGLWGSLALAIVNYLRRSAADSRGASSDVG</sequence>
<keyword evidence="1" id="KW-0812">Transmembrane</keyword>
<organism evidence="2 3">
    <name type="scientific">Paractinoplanes rishiriensis</name>
    <dbReference type="NCBI Taxonomy" id="1050105"/>
    <lineage>
        <taxon>Bacteria</taxon>
        <taxon>Bacillati</taxon>
        <taxon>Actinomycetota</taxon>
        <taxon>Actinomycetes</taxon>
        <taxon>Micromonosporales</taxon>
        <taxon>Micromonosporaceae</taxon>
        <taxon>Paractinoplanes</taxon>
    </lineage>
</organism>
<name>A0A919K9E9_9ACTN</name>
<keyword evidence="1" id="KW-1133">Transmembrane helix</keyword>
<gene>
    <name evidence="2" type="ORF">Ari01nite_87250</name>
</gene>
<dbReference type="Proteomes" id="UP000636960">
    <property type="component" value="Unassembled WGS sequence"/>
</dbReference>
<dbReference type="NCBIfam" id="NF033493">
    <property type="entry name" value="MetS_like_NSS"/>
    <property type="match status" value="1"/>
</dbReference>
<proteinExistence type="predicted"/>
<keyword evidence="1" id="KW-0472">Membrane</keyword>
<evidence type="ECO:0008006" key="4">
    <source>
        <dbReference type="Google" id="ProtNLM"/>
    </source>
</evidence>
<feature type="transmembrane region" description="Helical" evidence="1">
    <location>
        <begin position="6"/>
        <end position="28"/>
    </location>
</feature>
<comment type="caution">
    <text evidence="2">The sequence shown here is derived from an EMBL/GenBank/DDBJ whole genome shotgun (WGS) entry which is preliminary data.</text>
</comment>